<protein>
    <submittedName>
        <fullName evidence="8">Methyl-accepting chemotaxis sensory transducer</fullName>
    </submittedName>
</protein>
<evidence type="ECO:0000256" key="5">
    <source>
        <dbReference type="SAM" id="MobiDB-lite"/>
    </source>
</evidence>
<dbReference type="Gene3D" id="1.10.287.950">
    <property type="entry name" value="Methyl-accepting chemotaxis protein"/>
    <property type="match status" value="1"/>
</dbReference>
<dbReference type="PANTHER" id="PTHR32089:SF112">
    <property type="entry name" value="LYSOZYME-LIKE PROTEIN-RELATED"/>
    <property type="match status" value="1"/>
</dbReference>
<dbReference type="SUPFAM" id="SSF58104">
    <property type="entry name" value="Methyl-accepting chemotaxis protein (MCP) signaling domain"/>
    <property type="match status" value="1"/>
</dbReference>
<dbReference type="Pfam" id="PF00015">
    <property type="entry name" value="MCPsignal"/>
    <property type="match status" value="1"/>
</dbReference>
<evidence type="ECO:0000256" key="1">
    <source>
        <dbReference type="ARBA" id="ARBA00004370"/>
    </source>
</evidence>
<gene>
    <name evidence="8" type="ORF">EDC91_12230</name>
</gene>
<keyword evidence="6" id="KW-0812">Transmembrane</keyword>
<dbReference type="PANTHER" id="PTHR32089">
    <property type="entry name" value="METHYL-ACCEPTING CHEMOTAXIS PROTEIN MCPB"/>
    <property type="match status" value="1"/>
</dbReference>
<dbReference type="InterPro" id="IPR004089">
    <property type="entry name" value="MCPsignal_dom"/>
</dbReference>
<dbReference type="EMBL" id="SLWF01000022">
    <property type="protein sequence ID" value="TCN81701.1"/>
    <property type="molecule type" value="Genomic_DNA"/>
</dbReference>
<comment type="caution">
    <text evidence="8">The sequence shown here is derived from an EMBL/GenBank/DDBJ whole genome shotgun (WGS) entry which is preliminary data.</text>
</comment>
<evidence type="ECO:0000256" key="6">
    <source>
        <dbReference type="SAM" id="Phobius"/>
    </source>
</evidence>
<dbReference type="PROSITE" id="PS50111">
    <property type="entry name" value="CHEMOTAXIS_TRANSDUC_2"/>
    <property type="match status" value="1"/>
</dbReference>
<reference evidence="8 9" key="1">
    <citation type="submission" date="2019-03" db="EMBL/GenBank/DDBJ databases">
        <title>Freshwater and sediment microbial communities from various areas in North America, analyzing microbe dynamics in response to fracking.</title>
        <authorList>
            <person name="Lamendella R."/>
        </authorList>
    </citation>
    <scope>NUCLEOTIDE SEQUENCE [LARGE SCALE GENOMIC DNA]</scope>
    <source>
        <strain evidence="8 9">74A</strain>
    </source>
</reference>
<dbReference type="RefSeq" id="WP_133039676.1">
    <property type="nucleotide sequence ID" value="NZ_SLWF01000022.1"/>
</dbReference>
<dbReference type="Proteomes" id="UP000294832">
    <property type="component" value="Unassembled WGS sequence"/>
</dbReference>
<keyword evidence="6" id="KW-0472">Membrane</keyword>
<dbReference type="SMART" id="SM00283">
    <property type="entry name" value="MA"/>
    <property type="match status" value="1"/>
</dbReference>
<dbReference type="AlphaFoldDB" id="A0A4R2FBR7"/>
<evidence type="ECO:0000313" key="9">
    <source>
        <dbReference type="Proteomes" id="UP000294832"/>
    </source>
</evidence>
<feature type="domain" description="Methyl-accepting transducer" evidence="7">
    <location>
        <begin position="82"/>
        <end position="318"/>
    </location>
</feature>
<feature type="region of interest" description="Disordered" evidence="5">
    <location>
        <begin position="449"/>
        <end position="468"/>
    </location>
</feature>
<accession>A0A4R2FBR7</accession>
<sequence>MPNTQRRWPVIAGIVSGLCLLEGLQLLVNGSLLWQLLGALLLLPVLALVYWLVSQASATEDAVAEDDNRREELQALHRIATDASRIAIGGAEVSHFVDGLQQNIQGSGEAASQIAVAANQLSATTISLSEHAEAVLQQAEQSRHLSLEGRQYAVSGLEAIRTLSQDVDSAASKVDQLQQQADAIGKITEVIDGVAAQTNLLALNAAIEAARAGEAGRGFAVVADEVRTLAAKTADATQDIGRMLSQIRQDTEQTSQLMATVVGRTSETVSAISALEQRFDGIAGGVQQSTQALAQIESALREYRDTTGEISEAIVRISDSLGETGHRSEQISQQAFEFSKTTEGIFLALRLWNTGTFEQQALAEAQQAAAACGQLLELGLKQGKFTEQQLFSPQYQRIGGVEPAKYSTAFDGYTDQCFPAVQEPILSRHPQIIYAGAVDHNGYFPTHNQRFSKPLTGDSAKDSANNRTKRLFNDPTGIRCGRHTEPMLLQTYKRDTGEVMHDLSVPVFVNGRHWGGFRIGFRAG</sequence>
<evidence type="ECO:0000256" key="3">
    <source>
        <dbReference type="ARBA" id="ARBA00029447"/>
    </source>
</evidence>
<dbReference type="CDD" id="cd11386">
    <property type="entry name" value="MCP_signal"/>
    <property type="match status" value="1"/>
</dbReference>
<proteinExistence type="inferred from homology"/>
<evidence type="ECO:0000256" key="4">
    <source>
        <dbReference type="PROSITE-ProRule" id="PRU00284"/>
    </source>
</evidence>
<evidence type="ECO:0000256" key="2">
    <source>
        <dbReference type="ARBA" id="ARBA00023224"/>
    </source>
</evidence>
<dbReference type="GO" id="GO:0007165">
    <property type="term" value="P:signal transduction"/>
    <property type="evidence" value="ECO:0007669"/>
    <property type="project" value="UniProtKB-KW"/>
</dbReference>
<dbReference type="OrthoDB" id="2489132at2"/>
<evidence type="ECO:0000313" key="8">
    <source>
        <dbReference type="EMBL" id="TCN81701.1"/>
    </source>
</evidence>
<comment type="similarity">
    <text evidence="3">Belongs to the methyl-accepting chemotaxis (MCP) protein family.</text>
</comment>
<dbReference type="GO" id="GO:0006935">
    <property type="term" value="P:chemotaxis"/>
    <property type="evidence" value="ECO:0007669"/>
    <property type="project" value="InterPro"/>
</dbReference>
<feature type="transmembrane region" description="Helical" evidence="6">
    <location>
        <begin position="33"/>
        <end position="53"/>
    </location>
</feature>
<feature type="transmembrane region" description="Helical" evidence="6">
    <location>
        <begin position="7"/>
        <end position="27"/>
    </location>
</feature>
<keyword evidence="2 4" id="KW-0807">Transducer</keyword>
<keyword evidence="9" id="KW-1185">Reference proteome</keyword>
<organism evidence="8 9">
    <name type="scientific">Shewanella fodinae</name>
    <dbReference type="NCBI Taxonomy" id="552357"/>
    <lineage>
        <taxon>Bacteria</taxon>
        <taxon>Pseudomonadati</taxon>
        <taxon>Pseudomonadota</taxon>
        <taxon>Gammaproteobacteria</taxon>
        <taxon>Alteromonadales</taxon>
        <taxon>Shewanellaceae</taxon>
        <taxon>Shewanella</taxon>
    </lineage>
</organism>
<dbReference type="InterPro" id="IPR004090">
    <property type="entry name" value="Chemotax_Me-accpt_rcpt"/>
</dbReference>
<comment type="subcellular location">
    <subcellularLocation>
        <location evidence="1">Membrane</location>
    </subcellularLocation>
</comment>
<evidence type="ECO:0000259" key="7">
    <source>
        <dbReference type="PROSITE" id="PS50111"/>
    </source>
</evidence>
<dbReference type="GO" id="GO:0004888">
    <property type="term" value="F:transmembrane signaling receptor activity"/>
    <property type="evidence" value="ECO:0007669"/>
    <property type="project" value="InterPro"/>
</dbReference>
<keyword evidence="6" id="KW-1133">Transmembrane helix</keyword>
<dbReference type="PRINTS" id="PR00260">
    <property type="entry name" value="CHEMTRNSDUCR"/>
</dbReference>
<name>A0A4R2FBR7_9GAMM</name>
<dbReference type="GO" id="GO:0016020">
    <property type="term" value="C:membrane"/>
    <property type="evidence" value="ECO:0007669"/>
    <property type="project" value="UniProtKB-SubCell"/>
</dbReference>